<evidence type="ECO:0000313" key="11">
    <source>
        <dbReference type="EMBL" id="ACL16284.1"/>
    </source>
</evidence>
<dbReference type="PROSITE" id="PS50110">
    <property type="entry name" value="RESPONSE_REGULATORY"/>
    <property type="match status" value="1"/>
</dbReference>
<dbReference type="OrthoDB" id="8127at2157"/>
<evidence type="ECO:0000256" key="3">
    <source>
        <dbReference type="ARBA" id="ARBA00022553"/>
    </source>
</evidence>
<organism evidence="11 12">
    <name type="scientific">Methanosphaerula palustris (strain ATCC BAA-1556 / DSM 19958 / E1-9c)</name>
    <dbReference type="NCBI Taxonomy" id="521011"/>
    <lineage>
        <taxon>Archaea</taxon>
        <taxon>Methanobacteriati</taxon>
        <taxon>Methanobacteriota</taxon>
        <taxon>Stenosarchaea group</taxon>
        <taxon>Methanomicrobia</taxon>
        <taxon>Methanomicrobiales</taxon>
        <taxon>Methanoregulaceae</taxon>
        <taxon>Methanosphaerula</taxon>
    </lineage>
</organism>
<dbReference type="InterPro" id="IPR036890">
    <property type="entry name" value="HATPase_C_sf"/>
</dbReference>
<evidence type="ECO:0000313" key="12">
    <source>
        <dbReference type="Proteomes" id="UP000002457"/>
    </source>
</evidence>
<dbReference type="Pfam" id="PF13426">
    <property type="entry name" value="PAS_9"/>
    <property type="match status" value="3"/>
</dbReference>
<dbReference type="CDD" id="cd00156">
    <property type="entry name" value="REC"/>
    <property type="match status" value="1"/>
</dbReference>
<dbReference type="SUPFAM" id="SSF55785">
    <property type="entry name" value="PYP-like sensor domain (PAS domain)"/>
    <property type="match status" value="3"/>
</dbReference>
<dbReference type="STRING" id="521011.Mpal_0932"/>
<evidence type="ECO:0000256" key="6">
    <source>
        <dbReference type="PROSITE-ProRule" id="PRU00169"/>
    </source>
</evidence>
<dbReference type="EMBL" id="CP001338">
    <property type="protein sequence ID" value="ACL16284.1"/>
    <property type="molecule type" value="Genomic_DNA"/>
</dbReference>
<dbReference type="InterPro" id="IPR035965">
    <property type="entry name" value="PAS-like_dom_sf"/>
</dbReference>
<dbReference type="PROSITE" id="PS50112">
    <property type="entry name" value="PAS"/>
    <property type="match status" value="2"/>
</dbReference>
<keyword evidence="5 11" id="KW-0418">Kinase</keyword>
<dbReference type="eggNOG" id="arCOG02385">
    <property type="taxonomic scope" value="Archaea"/>
</dbReference>
<dbReference type="SMART" id="SM00448">
    <property type="entry name" value="REC"/>
    <property type="match status" value="1"/>
</dbReference>
<dbReference type="AlphaFoldDB" id="B8GGM9"/>
<feature type="compositionally biased region" description="Basic and acidic residues" evidence="7">
    <location>
        <begin position="735"/>
        <end position="753"/>
    </location>
</feature>
<dbReference type="Proteomes" id="UP000002457">
    <property type="component" value="Chromosome"/>
</dbReference>
<dbReference type="GO" id="GO:0000160">
    <property type="term" value="P:phosphorelay signal transduction system"/>
    <property type="evidence" value="ECO:0007669"/>
    <property type="project" value="InterPro"/>
</dbReference>
<feature type="region of interest" description="Disordered" evidence="7">
    <location>
        <begin position="717"/>
        <end position="753"/>
    </location>
</feature>
<feature type="domain" description="PAS" evidence="10">
    <location>
        <begin position="378"/>
        <end position="423"/>
    </location>
</feature>
<dbReference type="Gene3D" id="3.40.50.2300">
    <property type="match status" value="1"/>
</dbReference>
<dbReference type="Gene3D" id="3.30.450.20">
    <property type="entry name" value="PAS domain"/>
    <property type="match status" value="3"/>
</dbReference>
<dbReference type="GO" id="GO:0004673">
    <property type="term" value="F:protein histidine kinase activity"/>
    <property type="evidence" value="ECO:0007669"/>
    <property type="project" value="UniProtKB-EC"/>
</dbReference>
<reference evidence="11 12" key="1">
    <citation type="journal article" date="2015" name="Genome Announc.">
        <title>Complete Genome Sequence of Methanosphaerula palustris E1-9CT, a Hydrogenotrophic Methanogen Isolated from a Minerotrophic Fen Peatland.</title>
        <authorList>
            <person name="Cadillo-Quiroz H."/>
            <person name="Browne P."/>
            <person name="Kyrpides N."/>
            <person name="Woyke T."/>
            <person name="Goodwin L."/>
            <person name="Detter C."/>
            <person name="Yavitt J.B."/>
            <person name="Zinder S.H."/>
        </authorList>
    </citation>
    <scope>NUCLEOTIDE SEQUENCE [LARGE SCALE GENOMIC DNA]</scope>
    <source>
        <strain evidence="12">ATCC BAA-1556 / DSM 19958 / E1-9c</strain>
    </source>
</reference>
<keyword evidence="3 6" id="KW-0597">Phosphoprotein</keyword>
<evidence type="ECO:0000256" key="2">
    <source>
        <dbReference type="ARBA" id="ARBA00012438"/>
    </source>
</evidence>
<dbReference type="PRINTS" id="PR00344">
    <property type="entry name" value="BCTRLSENSOR"/>
</dbReference>
<evidence type="ECO:0000259" key="8">
    <source>
        <dbReference type="PROSITE" id="PS50109"/>
    </source>
</evidence>
<dbReference type="SUPFAM" id="SSF55874">
    <property type="entry name" value="ATPase domain of HSP90 chaperone/DNA topoisomerase II/histidine kinase"/>
    <property type="match status" value="1"/>
</dbReference>
<dbReference type="RefSeq" id="WP_012617603.1">
    <property type="nucleotide sequence ID" value="NC_011832.1"/>
</dbReference>
<dbReference type="InterPro" id="IPR004358">
    <property type="entry name" value="Sig_transdc_His_kin-like_C"/>
</dbReference>
<dbReference type="PROSITE" id="PS50109">
    <property type="entry name" value="HIS_KIN"/>
    <property type="match status" value="1"/>
</dbReference>
<feature type="domain" description="Histidine kinase" evidence="8">
    <location>
        <begin position="611"/>
        <end position="709"/>
    </location>
</feature>
<dbReference type="SMART" id="SM00091">
    <property type="entry name" value="PAS"/>
    <property type="match status" value="3"/>
</dbReference>
<proteinExistence type="predicted"/>
<dbReference type="InterPro" id="IPR011006">
    <property type="entry name" value="CheY-like_superfamily"/>
</dbReference>
<feature type="domain" description="Response regulatory" evidence="9">
    <location>
        <begin position="3"/>
        <end position="118"/>
    </location>
</feature>
<keyword evidence="12" id="KW-1185">Reference proteome</keyword>
<dbReference type="InterPro" id="IPR052162">
    <property type="entry name" value="Sensor_kinase/Photoreceptor"/>
</dbReference>
<keyword evidence="4" id="KW-0808">Transferase</keyword>
<dbReference type="eggNOG" id="arCOG06918">
    <property type="taxonomic scope" value="Archaea"/>
</dbReference>
<dbReference type="eggNOG" id="arCOG06192">
    <property type="taxonomic scope" value="Archaea"/>
</dbReference>
<dbReference type="InterPro" id="IPR005467">
    <property type="entry name" value="His_kinase_dom"/>
</dbReference>
<dbReference type="Pfam" id="PF02518">
    <property type="entry name" value="HATPase_c"/>
    <property type="match status" value="1"/>
</dbReference>
<protein>
    <recommendedName>
        <fullName evidence="2">histidine kinase</fullName>
        <ecNumber evidence="2">2.7.13.3</ecNumber>
    </recommendedName>
</protein>
<accession>B8GGM9</accession>
<dbReference type="EC" id="2.7.13.3" evidence="2"/>
<dbReference type="Gene3D" id="3.30.565.10">
    <property type="entry name" value="Histidine kinase-like ATPase, C-terminal domain"/>
    <property type="match status" value="1"/>
</dbReference>
<evidence type="ECO:0000259" key="10">
    <source>
        <dbReference type="PROSITE" id="PS50112"/>
    </source>
</evidence>
<evidence type="ECO:0000256" key="7">
    <source>
        <dbReference type="SAM" id="MobiDB-lite"/>
    </source>
</evidence>
<dbReference type="Pfam" id="PF00072">
    <property type="entry name" value="Response_reg"/>
    <property type="match status" value="1"/>
</dbReference>
<dbReference type="NCBIfam" id="TIGR00229">
    <property type="entry name" value="sensory_box"/>
    <property type="match status" value="2"/>
</dbReference>
<feature type="modified residue" description="4-aspartylphosphate" evidence="6">
    <location>
        <position position="53"/>
    </location>
</feature>
<dbReference type="CDD" id="cd00075">
    <property type="entry name" value="HATPase"/>
    <property type="match status" value="1"/>
</dbReference>
<dbReference type="SMART" id="SM00387">
    <property type="entry name" value="HATPase_c"/>
    <property type="match status" value="1"/>
</dbReference>
<dbReference type="PANTHER" id="PTHR43304">
    <property type="entry name" value="PHYTOCHROME-LIKE PROTEIN CPH1"/>
    <property type="match status" value="1"/>
</dbReference>
<evidence type="ECO:0000259" key="9">
    <source>
        <dbReference type="PROSITE" id="PS50110"/>
    </source>
</evidence>
<gene>
    <name evidence="11" type="ordered locus">Mpal_0932</name>
</gene>
<evidence type="ECO:0000256" key="4">
    <source>
        <dbReference type="ARBA" id="ARBA00022679"/>
    </source>
</evidence>
<feature type="domain" description="PAS" evidence="10">
    <location>
        <begin position="134"/>
        <end position="205"/>
    </location>
</feature>
<evidence type="ECO:0000256" key="5">
    <source>
        <dbReference type="ARBA" id="ARBA00022777"/>
    </source>
</evidence>
<name>B8GGM9_METPE</name>
<dbReference type="SUPFAM" id="SSF52172">
    <property type="entry name" value="CheY-like"/>
    <property type="match status" value="1"/>
</dbReference>
<dbReference type="InterPro" id="IPR001789">
    <property type="entry name" value="Sig_transdc_resp-reg_receiver"/>
</dbReference>
<dbReference type="InterPro" id="IPR003594">
    <property type="entry name" value="HATPase_dom"/>
</dbReference>
<evidence type="ECO:0000256" key="1">
    <source>
        <dbReference type="ARBA" id="ARBA00000085"/>
    </source>
</evidence>
<dbReference type="PANTHER" id="PTHR43304:SF1">
    <property type="entry name" value="PAC DOMAIN-CONTAINING PROTEIN"/>
    <property type="match status" value="1"/>
</dbReference>
<comment type="catalytic activity">
    <reaction evidence="1">
        <text>ATP + protein L-histidine = ADP + protein N-phospho-L-histidine.</text>
        <dbReference type="EC" id="2.7.13.3"/>
    </reaction>
</comment>
<dbReference type="CDD" id="cd00130">
    <property type="entry name" value="PAS"/>
    <property type="match status" value="2"/>
</dbReference>
<dbReference type="HOGENOM" id="CLU_000445_114_58_2"/>
<dbReference type="InterPro" id="IPR000014">
    <property type="entry name" value="PAS"/>
</dbReference>
<dbReference type="KEGG" id="mpl:Mpal_0932"/>
<dbReference type="GeneID" id="25394119"/>
<sequence length="753" mass="84332">MITVLLVDDEPNLLDLTQLFLEQDPEIRAITCSSASDALKLLTERQFDAIVSDYEMPEINGIEFLQRFRQAGGKTPFCIFTGRGREHVAIDALNSGADFYLQKGGDPKAQFAELRNMVWQSVKRWQAELALLESEEKYRFLADYSLNGVMIQDFTGTILSANRMATEMVGFDDPAAMIGRNTFEFIAPESQGQVIDDLSNVLAGKSRYEARYRLQTCTGKKRWVKSIGTMIEYRGKPANIVSLQDITAEENYKEAGVHYEEQFTRLFSTQNDPCLITRIGEGDQVLIETGNRAATELLGYTEEELQQMPLHQILHTSLDFQNLGDEDQANGVILHRKDGNIVHALSIAHSIVLEKKPATMLVLQKTGSKFPSFSAKGKDLHYQAMMDSILAGVMLIDAKDHRIVDINAAAAWMIGTPAEELIGSRCQDAICPAERGRCPITDLKMIMDRSERVLITADGTRCSILKSVSPFWIQGHQYLLESFVDITDRVKAEHAINQANKKLNILSSVTRHDILNQLTVLRGYLTLTEDAAEDAGISETTGPYLRQIEKVARTIRLQIEFTRDYQDIGIQAPGWHRIGLILDYVTSRLDSGKVVVENTIGGLEIYADPLITEVFYNLLDNALRHARLLTRITVSCRDVPEGLIISVSDDGNGIPLKEKEKIFERGFGKNTGYGLFIIRDILDITGITIQETGTFGEGAQFDLLIPEGAFRFVDHKDEGHTIQPDQSDIPGTPYRSERRETEPRSERSSPEGK</sequence>